<dbReference type="PANTHER" id="PTHR11727">
    <property type="entry name" value="DIMETHYLADENOSINE TRANSFERASE"/>
    <property type="match status" value="1"/>
</dbReference>
<dbReference type="Proteomes" id="UP000294937">
    <property type="component" value="Unassembled WGS sequence"/>
</dbReference>
<evidence type="ECO:0000256" key="8">
    <source>
        <dbReference type="PROSITE-ProRule" id="PRU01026"/>
    </source>
</evidence>
<evidence type="ECO:0000256" key="7">
    <source>
        <dbReference type="HAMAP-Rule" id="MF_00607"/>
    </source>
</evidence>
<dbReference type="FunFam" id="3.40.50.150:FF:000023">
    <property type="entry name" value="Ribosomal RNA small subunit methyltransferase A"/>
    <property type="match status" value="1"/>
</dbReference>
<dbReference type="SUPFAM" id="SSF53335">
    <property type="entry name" value="S-adenosyl-L-methionine-dependent methyltransferases"/>
    <property type="match status" value="1"/>
</dbReference>
<dbReference type="GO" id="GO:0003723">
    <property type="term" value="F:RNA binding"/>
    <property type="evidence" value="ECO:0007669"/>
    <property type="project" value="UniProtKB-UniRule"/>
</dbReference>
<accession>A0A4V2UV50</accession>
<dbReference type="InterPro" id="IPR001737">
    <property type="entry name" value="KsgA/Erm"/>
</dbReference>
<keyword evidence="1 7" id="KW-0963">Cytoplasm</keyword>
<keyword evidence="4 7" id="KW-0808">Transferase</keyword>
<dbReference type="Gene3D" id="1.10.8.100">
    <property type="entry name" value="Ribosomal RNA adenine dimethylase-like, domain 2"/>
    <property type="match status" value="1"/>
</dbReference>
<evidence type="ECO:0000259" key="9">
    <source>
        <dbReference type="SMART" id="SM00650"/>
    </source>
</evidence>
<dbReference type="Pfam" id="PF00398">
    <property type="entry name" value="RrnaAD"/>
    <property type="match status" value="1"/>
</dbReference>
<organism evidence="10 11">
    <name type="scientific">Hazenella coriacea</name>
    <dbReference type="NCBI Taxonomy" id="1179467"/>
    <lineage>
        <taxon>Bacteria</taxon>
        <taxon>Bacillati</taxon>
        <taxon>Bacillota</taxon>
        <taxon>Bacilli</taxon>
        <taxon>Bacillales</taxon>
        <taxon>Thermoactinomycetaceae</taxon>
        <taxon>Hazenella</taxon>
    </lineage>
</organism>
<protein>
    <recommendedName>
        <fullName evidence="7">Ribosomal RNA small subunit methyltransferase A</fullName>
        <ecNumber evidence="7">2.1.1.182</ecNumber>
    </recommendedName>
    <alternativeName>
        <fullName evidence="7">16S rRNA (adenine(1518)-N(6)/adenine(1519)-N(6))-dimethyltransferase</fullName>
    </alternativeName>
    <alternativeName>
        <fullName evidence="7">16S rRNA dimethyladenosine transferase</fullName>
    </alternativeName>
    <alternativeName>
        <fullName evidence="7">16S rRNA dimethylase</fullName>
    </alternativeName>
    <alternativeName>
        <fullName evidence="7">S-adenosylmethionine-6-N', N'-adenosyl(rRNA) dimethyltransferase</fullName>
    </alternativeName>
</protein>
<feature type="domain" description="Ribosomal RNA adenine methylase transferase N-terminal" evidence="9">
    <location>
        <begin position="35"/>
        <end position="211"/>
    </location>
</feature>
<dbReference type="InterPro" id="IPR020598">
    <property type="entry name" value="rRNA_Ade_methylase_Trfase_N"/>
</dbReference>
<dbReference type="InterPro" id="IPR011530">
    <property type="entry name" value="rRNA_adenine_dimethylase"/>
</dbReference>
<feature type="binding site" evidence="7 8">
    <location>
        <position position="28"/>
    </location>
    <ligand>
        <name>S-adenosyl-L-methionine</name>
        <dbReference type="ChEBI" id="CHEBI:59789"/>
    </ligand>
</feature>
<dbReference type="PROSITE" id="PS01131">
    <property type="entry name" value="RRNA_A_DIMETH"/>
    <property type="match status" value="1"/>
</dbReference>
<comment type="function">
    <text evidence="7">Specifically dimethylates two adjacent adenosines (A1518 and A1519) in the loop of a conserved hairpin near the 3'-end of 16S rRNA in the 30S particle. May play a critical role in biogenesis of 30S subunits.</text>
</comment>
<dbReference type="PANTHER" id="PTHR11727:SF7">
    <property type="entry name" value="DIMETHYLADENOSINE TRANSFERASE-RELATED"/>
    <property type="match status" value="1"/>
</dbReference>
<evidence type="ECO:0000256" key="1">
    <source>
        <dbReference type="ARBA" id="ARBA00022490"/>
    </source>
</evidence>
<dbReference type="EMBL" id="SMAG01000004">
    <property type="protein sequence ID" value="TCS94307.1"/>
    <property type="molecule type" value="Genomic_DNA"/>
</dbReference>
<dbReference type="InterPro" id="IPR020596">
    <property type="entry name" value="rRNA_Ade_Mease_Trfase_CS"/>
</dbReference>
<evidence type="ECO:0000256" key="3">
    <source>
        <dbReference type="ARBA" id="ARBA00022603"/>
    </source>
</evidence>
<evidence type="ECO:0000256" key="2">
    <source>
        <dbReference type="ARBA" id="ARBA00022552"/>
    </source>
</evidence>
<comment type="similarity">
    <text evidence="7">Belongs to the class I-like SAM-binding methyltransferase superfamily. rRNA adenine N(6)-methyltransferase family. RsmA subfamily.</text>
</comment>
<sequence length="290" mass="32717">MNRKPISLRTRDILAQYGIQLKKSLGQNFLTDPHVLDKIVEASQLNKRAGVLEIGPGIGALTERLAEVASQVVAVELDQRLVPVLKQLFQEQSHVEIIHGDATTIDLTEIFDQYFQDVDSIHVVANLPYYVTSPIIIRLLEARLPLTNIVIMIQKEVADRLGAKPGTKDYGSLSVFVQYFAEAETVARVPSHVFIPRPQVDSAVTRLTLRQRPAVDVQNEELFFKVVRAAFAQRRKTLLNTLHARLLSSFSKEEVQQWLVEAGIDPKRRGETLDLAEFAQLTQVIQQKTY</sequence>
<feature type="binding site" evidence="7 8">
    <location>
        <position position="126"/>
    </location>
    <ligand>
        <name>S-adenosyl-L-methionine</name>
        <dbReference type="ChEBI" id="CHEBI:59789"/>
    </ligand>
</feature>
<keyword evidence="11" id="KW-1185">Reference proteome</keyword>
<keyword evidence="3 7" id="KW-0489">Methyltransferase</keyword>
<dbReference type="RefSeq" id="WP_131924913.1">
    <property type="nucleotide sequence ID" value="NZ_SMAG01000004.1"/>
</dbReference>
<feature type="binding site" evidence="7 8">
    <location>
        <position position="76"/>
    </location>
    <ligand>
        <name>S-adenosyl-L-methionine</name>
        <dbReference type="ChEBI" id="CHEBI:59789"/>
    </ligand>
</feature>
<dbReference type="HAMAP" id="MF_00607">
    <property type="entry name" value="16SrRNA_methyltr_A"/>
    <property type="match status" value="1"/>
</dbReference>
<dbReference type="NCBIfam" id="TIGR00755">
    <property type="entry name" value="ksgA"/>
    <property type="match status" value="1"/>
</dbReference>
<feature type="binding site" evidence="7 8">
    <location>
        <position position="55"/>
    </location>
    <ligand>
        <name>S-adenosyl-L-methionine</name>
        <dbReference type="ChEBI" id="CHEBI:59789"/>
    </ligand>
</feature>
<gene>
    <name evidence="7" type="primary">rsmA</name>
    <name evidence="7" type="synonym">ksgA</name>
    <name evidence="10" type="ORF">EDD58_104178</name>
</gene>
<evidence type="ECO:0000256" key="6">
    <source>
        <dbReference type="ARBA" id="ARBA00022884"/>
    </source>
</evidence>
<dbReference type="Gene3D" id="3.40.50.150">
    <property type="entry name" value="Vaccinia Virus protein VP39"/>
    <property type="match status" value="1"/>
</dbReference>
<evidence type="ECO:0000256" key="5">
    <source>
        <dbReference type="ARBA" id="ARBA00022691"/>
    </source>
</evidence>
<dbReference type="InterPro" id="IPR023165">
    <property type="entry name" value="rRNA_Ade_diMease-like_C"/>
</dbReference>
<evidence type="ECO:0000256" key="4">
    <source>
        <dbReference type="ARBA" id="ARBA00022679"/>
    </source>
</evidence>
<keyword evidence="5 7" id="KW-0949">S-adenosyl-L-methionine</keyword>
<keyword evidence="6 7" id="KW-0694">RNA-binding</keyword>
<dbReference type="SMART" id="SM00650">
    <property type="entry name" value="rADc"/>
    <property type="match status" value="1"/>
</dbReference>
<proteinExistence type="inferred from homology"/>
<comment type="caution">
    <text evidence="10">The sequence shown here is derived from an EMBL/GenBank/DDBJ whole genome shotgun (WGS) entry which is preliminary data.</text>
</comment>
<dbReference type="InterPro" id="IPR029063">
    <property type="entry name" value="SAM-dependent_MTases_sf"/>
</dbReference>
<dbReference type="EC" id="2.1.1.182" evidence="7"/>
<feature type="binding site" evidence="7 8">
    <location>
        <position position="101"/>
    </location>
    <ligand>
        <name>S-adenosyl-L-methionine</name>
        <dbReference type="ChEBI" id="CHEBI:59789"/>
    </ligand>
</feature>
<keyword evidence="2 7" id="KW-0698">rRNA processing</keyword>
<dbReference type="OrthoDB" id="9814755at2"/>
<reference evidence="10 11" key="1">
    <citation type="submission" date="2019-03" db="EMBL/GenBank/DDBJ databases">
        <title>Genomic Encyclopedia of Type Strains, Phase IV (KMG-IV): sequencing the most valuable type-strain genomes for metagenomic binning, comparative biology and taxonomic classification.</title>
        <authorList>
            <person name="Goeker M."/>
        </authorList>
    </citation>
    <scope>NUCLEOTIDE SEQUENCE [LARGE SCALE GENOMIC DNA]</scope>
    <source>
        <strain evidence="10 11">DSM 45707</strain>
    </source>
</reference>
<dbReference type="GO" id="GO:0005829">
    <property type="term" value="C:cytosol"/>
    <property type="evidence" value="ECO:0007669"/>
    <property type="project" value="TreeGrafter"/>
</dbReference>
<dbReference type="AlphaFoldDB" id="A0A4V2UV50"/>
<feature type="binding site" evidence="7 8">
    <location>
        <position position="30"/>
    </location>
    <ligand>
        <name>S-adenosyl-L-methionine</name>
        <dbReference type="ChEBI" id="CHEBI:59789"/>
    </ligand>
</feature>
<dbReference type="PROSITE" id="PS51689">
    <property type="entry name" value="SAM_RNA_A_N6_MT"/>
    <property type="match status" value="1"/>
</dbReference>
<evidence type="ECO:0000313" key="11">
    <source>
        <dbReference type="Proteomes" id="UP000294937"/>
    </source>
</evidence>
<name>A0A4V2UV50_9BACL</name>
<dbReference type="CDD" id="cd02440">
    <property type="entry name" value="AdoMet_MTases"/>
    <property type="match status" value="1"/>
</dbReference>
<comment type="catalytic activity">
    <reaction evidence="7">
        <text>adenosine(1518)/adenosine(1519) in 16S rRNA + 4 S-adenosyl-L-methionine = N(6)-dimethyladenosine(1518)/N(6)-dimethyladenosine(1519) in 16S rRNA + 4 S-adenosyl-L-homocysteine + 4 H(+)</text>
        <dbReference type="Rhea" id="RHEA:19609"/>
        <dbReference type="Rhea" id="RHEA-COMP:10232"/>
        <dbReference type="Rhea" id="RHEA-COMP:10233"/>
        <dbReference type="ChEBI" id="CHEBI:15378"/>
        <dbReference type="ChEBI" id="CHEBI:57856"/>
        <dbReference type="ChEBI" id="CHEBI:59789"/>
        <dbReference type="ChEBI" id="CHEBI:74411"/>
        <dbReference type="ChEBI" id="CHEBI:74493"/>
        <dbReference type="EC" id="2.1.1.182"/>
    </reaction>
</comment>
<dbReference type="GO" id="GO:0052908">
    <property type="term" value="F:16S rRNA (adenine(1518)-N(6)/adenine(1519)-N(6))-dimethyltransferase activity"/>
    <property type="evidence" value="ECO:0007669"/>
    <property type="project" value="UniProtKB-EC"/>
</dbReference>
<comment type="subcellular location">
    <subcellularLocation>
        <location evidence="7">Cytoplasm</location>
    </subcellularLocation>
</comment>
<evidence type="ECO:0000313" key="10">
    <source>
        <dbReference type="EMBL" id="TCS94307.1"/>
    </source>
</evidence>